<reference evidence="2 3" key="1">
    <citation type="submission" date="2018-02" db="EMBL/GenBank/DDBJ databases">
        <title>Genomic Encyclopedia of Archaeal and Bacterial Type Strains, Phase II (KMG-II): from individual species to whole genera.</title>
        <authorList>
            <person name="Goeker M."/>
        </authorList>
    </citation>
    <scope>NUCLEOTIDE SEQUENCE [LARGE SCALE GENOMIC DNA]</scope>
    <source>
        <strain evidence="2 3">DSM 29526</strain>
    </source>
</reference>
<protein>
    <submittedName>
        <fullName evidence="2">Uncharacterized protein</fullName>
    </submittedName>
</protein>
<dbReference type="AlphaFoldDB" id="A0A2S6I6R4"/>
<keyword evidence="3" id="KW-1185">Reference proteome</keyword>
<gene>
    <name evidence="2" type="ORF">CLV84_0106</name>
</gene>
<proteinExistence type="predicted"/>
<evidence type="ECO:0000256" key="1">
    <source>
        <dbReference type="SAM" id="SignalP"/>
    </source>
</evidence>
<sequence length="325" mass="36807">MNNLLAILLILSTISLSAQTIDYSVPEGYEELMSKKDYKFLVNESRSVIARSYEIASISKGVVQLKEGQAFSVANLHNLMLKCAPLSKRDWPAVIEDHFSRMVESIHQQEDLDPTNFAAIKDYLSIRVYPEAYVEQNGGADNMIVEKHLNGTWSVLMLDLPSVFKPMQKEHFDLWNKGTDEVFAIAQQNVNKQAFITASETVGDDKQQIEVHFIENEDYGASLALDLQTNTPEFVGEWGSVVAIPNKGIVDICKVFPDKPVDFVLFIQMMQPIVQQSYYQHPQPVSTDFFWYYHGKFTRILVVEENGSIQVISPQGLTELMSKGK</sequence>
<name>A0A2S6I6R4_9BACT</name>
<dbReference type="OrthoDB" id="3812886at2"/>
<keyword evidence="1" id="KW-0732">Signal</keyword>
<evidence type="ECO:0000313" key="3">
    <source>
        <dbReference type="Proteomes" id="UP000237662"/>
    </source>
</evidence>
<evidence type="ECO:0000313" key="2">
    <source>
        <dbReference type="EMBL" id="PPK87171.1"/>
    </source>
</evidence>
<dbReference type="Proteomes" id="UP000237662">
    <property type="component" value="Unassembled WGS sequence"/>
</dbReference>
<feature type="chain" id="PRO_5015640367" evidence="1">
    <location>
        <begin position="19"/>
        <end position="325"/>
    </location>
</feature>
<feature type="signal peptide" evidence="1">
    <location>
        <begin position="1"/>
        <end position="18"/>
    </location>
</feature>
<accession>A0A2S6I6R4</accession>
<organism evidence="2 3">
    <name type="scientific">Neolewinella xylanilytica</name>
    <dbReference type="NCBI Taxonomy" id="1514080"/>
    <lineage>
        <taxon>Bacteria</taxon>
        <taxon>Pseudomonadati</taxon>
        <taxon>Bacteroidota</taxon>
        <taxon>Saprospiria</taxon>
        <taxon>Saprospirales</taxon>
        <taxon>Lewinellaceae</taxon>
        <taxon>Neolewinella</taxon>
    </lineage>
</organism>
<comment type="caution">
    <text evidence="2">The sequence shown here is derived from an EMBL/GenBank/DDBJ whole genome shotgun (WGS) entry which is preliminary data.</text>
</comment>
<dbReference type="RefSeq" id="WP_104417787.1">
    <property type="nucleotide sequence ID" value="NZ_PTJC01000005.1"/>
</dbReference>
<dbReference type="EMBL" id="PTJC01000005">
    <property type="protein sequence ID" value="PPK87171.1"/>
    <property type="molecule type" value="Genomic_DNA"/>
</dbReference>